<feature type="compositionally biased region" description="Polar residues" evidence="2">
    <location>
        <begin position="120"/>
        <end position="130"/>
    </location>
</feature>
<dbReference type="EMBL" id="MF951102">
    <property type="protein sequence ID" value="AUG89718.1"/>
    <property type="molecule type" value="Genomic_DNA"/>
</dbReference>
<dbReference type="RefSeq" id="WP_243147736.1">
    <property type="nucleotide sequence ID" value="NZ_MF951102.1"/>
</dbReference>
<feature type="coiled-coil region" evidence="1">
    <location>
        <begin position="63"/>
        <end position="104"/>
    </location>
</feature>
<geneLocation type="plasmid" evidence="3">
    <name>pA010</name>
</geneLocation>
<dbReference type="AlphaFoldDB" id="A0A2H5BST9"/>
<sequence>MLMETISSIAKRLNVTNGRIYQIIKEIPADKQPKKDAKGKYNFTKESVEAIESYYNSSSSPKTDNESDLVKQLRADLEDAKAEIKAKNNQIDKFQQLLDQQQQLNLATNRQNEKLLDGNADNTPQKGSESPNKDDTDGLEPNEDNHKVEDNKTPKKGFFDWLKRG</sequence>
<keyword evidence="1" id="KW-0175">Coiled coil</keyword>
<accession>A0A2H5BST9</accession>
<reference evidence="3" key="1">
    <citation type="submission" date="2017-09" db="EMBL/GenBank/DDBJ databases">
        <title>Isolation and Identification of Weissella cibaria and Sequence Analysis of its Plasmid.</title>
        <authorList>
            <person name="Zhao T."/>
        </authorList>
    </citation>
    <scope>NUCLEOTIDE SEQUENCE</scope>
    <source>
        <strain evidence="3">W5</strain>
        <plasmid evidence="3">pA010</plasmid>
    </source>
</reference>
<evidence type="ECO:0000256" key="1">
    <source>
        <dbReference type="SAM" id="Coils"/>
    </source>
</evidence>
<name>A0A2H5BST9_9LACO</name>
<feature type="compositionally biased region" description="Basic and acidic residues" evidence="2">
    <location>
        <begin position="143"/>
        <end position="165"/>
    </location>
</feature>
<evidence type="ECO:0000313" key="3">
    <source>
        <dbReference type="EMBL" id="AUG89718.1"/>
    </source>
</evidence>
<protein>
    <recommendedName>
        <fullName evidence="4">DUF536 domain-containing protein</fullName>
    </recommendedName>
</protein>
<organism evidence="3">
    <name type="scientific">Weissella cibaria</name>
    <dbReference type="NCBI Taxonomy" id="137591"/>
    <lineage>
        <taxon>Bacteria</taxon>
        <taxon>Bacillati</taxon>
        <taxon>Bacillota</taxon>
        <taxon>Bacilli</taxon>
        <taxon>Lactobacillales</taxon>
        <taxon>Lactobacillaceae</taxon>
        <taxon>Weissella</taxon>
    </lineage>
</organism>
<keyword evidence="3" id="KW-0614">Plasmid</keyword>
<evidence type="ECO:0008006" key="4">
    <source>
        <dbReference type="Google" id="ProtNLM"/>
    </source>
</evidence>
<evidence type="ECO:0000256" key="2">
    <source>
        <dbReference type="SAM" id="MobiDB-lite"/>
    </source>
</evidence>
<feature type="region of interest" description="Disordered" evidence="2">
    <location>
        <begin position="104"/>
        <end position="165"/>
    </location>
</feature>
<proteinExistence type="predicted"/>